<feature type="signal peptide" evidence="2">
    <location>
        <begin position="1"/>
        <end position="18"/>
    </location>
</feature>
<feature type="chain" id="PRO_5046086850" evidence="2">
    <location>
        <begin position="19"/>
        <end position="159"/>
    </location>
</feature>
<dbReference type="InterPro" id="IPR025392">
    <property type="entry name" value="DUF4124"/>
</dbReference>
<comment type="caution">
    <text evidence="4">The sequence shown here is derived from an EMBL/GenBank/DDBJ whole genome shotgun (WGS) entry which is preliminary data.</text>
</comment>
<dbReference type="Pfam" id="PF13511">
    <property type="entry name" value="DUF4124"/>
    <property type="match status" value="1"/>
</dbReference>
<accession>A0ABW3UAL7</accession>
<gene>
    <name evidence="4" type="ORF">ACFQ2X_15290</name>
</gene>
<feature type="compositionally biased region" description="Basic and acidic residues" evidence="1">
    <location>
        <begin position="139"/>
        <end position="149"/>
    </location>
</feature>
<proteinExistence type="predicted"/>
<feature type="domain" description="DUF4124" evidence="3">
    <location>
        <begin position="9"/>
        <end position="52"/>
    </location>
</feature>
<keyword evidence="2" id="KW-0732">Signal</keyword>
<evidence type="ECO:0000259" key="3">
    <source>
        <dbReference type="Pfam" id="PF13511"/>
    </source>
</evidence>
<reference evidence="5" key="1">
    <citation type="journal article" date="2019" name="Int. J. Syst. Evol. Microbiol.">
        <title>The Global Catalogue of Microorganisms (GCM) 10K type strain sequencing project: providing services to taxonomists for standard genome sequencing and annotation.</title>
        <authorList>
            <consortium name="The Broad Institute Genomics Platform"/>
            <consortium name="The Broad Institute Genome Sequencing Center for Infectious Disease"/>
            <person name="Wu L."/>
            <person name="Ma J."/>
        </authorList>
    </citation>
    <scope>NUCLEOTIDE SEQUENCE [LARGE SCALE GENOMIC DNA]</scope>
    <source>
        <strain evidence="5">CCUG 54356</strain>
    </source>
</reference>
<keyword evidence="5" id="KW-1185">Reference proteome</keyword>
<dbReference type="Proteomes" id="UP001597264">
    <property type="component" value="Unassembled WGS sequence"/>
</dbReference>
<feature type="region of interest" description="Disordered" evidence="1">
    <location>
        <begin position="67"/>
        <end position="159"/>
    </location>
</feature>
<feature type="compositionally biased region" description="Low complexity" evidence="1">
    <location>
        <begin position="82"/>
        <end position="97"/>
    </location>
</feature>
<evidence type="ECO:0000256" key="2">
    <source>
        <dbReference type="SAM" id="SignalP"/>
    </source>
</evidence>
<dbReference type="RefSeq" id="WP_230435568.1">
    <property type="nucleotide sequence ID" value="NZ_CP087715.1"/>
</dbReference>
<feature type="compositionally biased region" description="Basic and acidic residues" evidence="1">
    <location>
        <begin position="119"/>
        <end position="131"/>
    </location>
</feature>
<dbReference type="EMBL" id="JBHTLR010000022">
    <property type="protein sequence ID" value="MFD1217968.1"/>
    <property type="molecule type" value="Genomic_DNA"/>
</dbReference>
<feature type="region of interest" description="Disordered" evidence="1">
    <location>
        <begin position="33"/>
        <end position="52"/>
    </location>
</feature>
<sequence length="159" mass="18209">MRILIAALTLSLATLTHADGIYKWEDENGVIHYGSQPPKKHQVEVVKKPKSKRYKQWQEEQNALIAKQQLATGASAEDKPQPADTAQPEQEQQQEQPDNTKAELAARSQRCRSAQQRLQELESHARVREVSADGSYRVLPEEERQERIQRTRQVLQSNC</sequence>
<protein>
    <submittedName>
        <fullName evidence="4">DUF4124 domain-containing protein</fullName>
    </submittedName>
</protein>
<evidence type="ECO:0000256" key="1">
    <source>
        <dbReference type="SAM" id="MobiDB-lite"/>
    </source>
</evidence>
<name>A0ABW3UAL7_9GAMM</name>
<evidence type="ECO:0000313" key="5">
    <source>
        <dbReference type="Proteomes" id="UP001597264"/>
    </source>
</evidence>
<organism evidence="4 5">
    <name type="scientific">Microbulbifer celer</name>
    <dbReference type="NCBI Taxonomy" id="435905"/>
    <lineage>
        <taxon>Bacteria</taxon>
        <taxon>Pseudomonadati</taxon>
        <taxon>Pseudomonadota</taxon>
        <taxon>Gammaproteobacteria</taxon>
        <taxon>Cellvibrionales</taxon>
        <taxon>Microbulbiferaceae</taxon>
        <taxon>Microbulbifer</taxon>
    </lineage>
</organism>
<feature type="compositionally biased region" description="Low complexity" evidence="1">
    <location>
        <begin position="105"/>
        <end position="118"/>
    </location>
</feature>
<evidence type="ECO:0000313" key="4">
    <source>
        <dbReference type="EMBL" id="MFD1217968.1"/>
    </source>
</evidence>